<gene>
    <name evidence="2" type="ORF">FYJ61_03085</name>
</gene>
<dbReference type="Proteomes" id="UP000452141">
    <property type="component" value="Unassembled WGS sequence"/>
</dbReference>
<evidence type="ECO:0000313" key="2">
    <source>
        <dbReference type="EMBL" id="MST79482.1"/>
    </source>
</evidence>
<dbReference type="GO" id="GO:0016020">
    <property type="term" value="C:membrane"/>
    <property type="evidence" value="ECO:0007669"/>
    <property type="project" value="InterPro"/>
</dbReference>
<dbReference type="InterPro" id="IPR003425">
    <property type="entry name" value="CCB3/YggT"/>
</dbReference>
<accession>A0A844FMN8</accession>
<dbReference type="RefSeq" id="WP_008461165.1">
    <property type="nucleotide sequence ID" value="NZ_JAQYAR010000035.1"/>
</dbReference>
<evidence type="ECO:0000256" key="1">
    <source>
        <dbReference type="SAM" id="Phobius"/>
    </source>
</evidence>
<dbReference type="AlphaFoldDB" id="A0A844FMN8"/>
<comment type="caution">
    <text evidence="2">The sequence shown here is derived from an EMBL/GenBank/DDBJ whole genome shotgun (WGS) entry which is preliminary data.</text>
</comment>
<dbReference type="Pfam" id="PF02325">
    <property type="entry name" value="CCB3_YggT"/>
    <property type="match status" value="1"/>
</dbReference>
<protein>
    <submittedName>
        <fullName evidence="2">YggT family protein</fullName>
    </submittedName>
</protein>
<name>A0A844FMN8_9LACO</name>
<keyword evidence="1" id="KW-0472">Membrane</keyword>
<feature type="transmembrane region" description="Helical" evidence="1">
    <location>
        <begin position="12"/>
        <end position="32"/>
    </location>
</feature>
<evidence type="ECO:0000313" key="3">
    <source>
        <dbReference type="Proteomes" id="UP000452141"/>
    </source>
</evidence>
<sequence length="100" mass="11604">MMSFLLILYRLLNFICEAYSLLIVIDAFMSWIPGVRQSQIGQWIDRLVNPFINLFRQGPVLRLIYSTGIDISPMIALFVIYFIQSVALGWLFNILARIFA</sequence>
<proteinExistence type="predicted"/>
<feature type="transmembrane region" description="Helical" evidence="1">
    <location>
        <begin position="75"/>
        <end position="96"/>
    </location>
</feature>
<reference evidence="2 3" key="1">
    <citation type="submission" date="2019-08" db="EMBL/GenBank/DDBJ databases">
        <title>In-depth cultivation of the pig gut microbiome towards novel bacterial diversity and tailored functional studies.</title>
        <authorList>
            <person name="Wylensek D."/>
            <person name="Hitch T.C.A."/>
            <person name="Clavel T."/>
        </authorList>
    </citation>
    <scope>NUCLEOTIDE SEQUENCE [LARGE SCALE GENOMIC DNA]</scope>
    <source>
        <strain evidence="2 3">WCA-470BD-2E</strain>
    </source>
</reference>
<keyword evidence="1" id="KW-1133">Transmembrane helix</keyword>
<dbReference type="EMBL" id="VUMW01000005">
    <property type="protein sequence ID" value="MST79482.1"/>
    <property type="molecule type" value="Genomic_DNA"/>
</dbReference>
<organism evidence="2 3">
    <name type="scientific">Lactobacillus equicursoris</name>
    <dbReference type="NCBI Taxonomy" id="420645"/>
    <lineage>
        <taxon>Bacteria</taxon>
        <taxon>Bacillati</taxon>
        <taxon>Bacillota</taxon>
        <taxon>Bacilli</taxon>
        <taxon>Lactobacillales</taxon>
        <taxon>Lactobacillaceae</taxon>
        <taxon>Lactobacillus</taxon>
    </lineage>
</organism>
<keyword evidence="1" id="KW-0812">Transmembrane</keyword>